<dbReference type="InterPro" id="IPR029044">
    <property type="entry name" value="Nucleotide-diphossugar_trans"/>
</dbReference>
<accession>A0A378U426</accession>
<dbReference type="EMBL" id="UGQL01000002">
    <property type="protein sequence ID" value="STZ70045.1"/>
    <property type="molecule type" value="Genomic_DNA"/>
</dbReference>
<reference evidence="6 7" key="1">
    <citation type="submission" date="2018-06" db="EMBL/GenBank/DDBJ databases">
        <authorList>
            <consortium name="Pathogen Informatics"/>
            <person name="Doyle S."/>
        </authorList>
    </citation>
    <scope>NUCLEOTIDE SEQUENCE [LARGE SCALE GENOMIC DNA]</scope>
    <source>
        <strain evidence="6 7">NCTC11179</strain>
    </source>
</reference>
<evidence type="ECO:0000259" key="5">
    <source>
        <dbReference type="Pfam" id="PF00535"/>
    </source>
</evidence>
<feature type="domain" description="Glycosyltransferase 2-like" evidence="5">
    <location>
        <begin position="45"/>
        <end position="185"/>
    </location>
</feature>
<proteinExistence type="inferred from homology"/>
<keyword evidence="3 6" id="KW-0808">Transferase</keyword>
<feature type="transmembrane region" description="Helical" evidence="4">
    <location>
        <begin position="285"/>
        <end position="305"/>
    </location>
</feature>
<evidence type="ECO:0000256" key="4">
    <source>
        <dbReference type="SAM" id="Phobius"/>
    </source>
</evidence>
<feature type="transmembrane region" description="Helical" evidence="4">
    <location>
        <begin position="340"/>
        <end position="359"/>
    </location>
</feature>
<evidence type="ECO:0000256" key="1">
    <source>
        <dbReference type="ARBA" id="ARBA00006739"/>
    </source>
</evidence>
<dbReference type="PANTHER" id="PTHR43630">
    <property type="entry name" value="POLY-BETA-1,6-N-ACETYL-D-GLUCOSAMINE SYNTHASE"/>
    <property type="match status" value="1"/>
</dbReference>
<protein>
    <submittedName>
        <fullName evidence="6">Poly-beta-1,6-N-acetyl-D-glucosamine synthase</fullName>
        <ecNumber evidence="6">2.4.1.-</ecNumber>
    </submittedName>
</protein>
<organism evidence="6 7">
    <name type="scientific">Myroides odoratus</name>
    <name type="common">Flavobacterium odoratum</name>
    <dbReference type="NCBI Taxonomy" id="256"/>
    <lineage>
        <taxon>Bacteria</taxon>
        <taxon>Pseudomonadati</taxon>
        <taxon>Bacteroidota</taxon>
        <taxon>Flavobacteriia</taxon>
        <taxon>Flavobacteriales</taxon>
        <taxon>Flavobacteriaceae</taxon>
        <taxon>Myroides</taxon>
    </lineage>
</organism>
<dbReference type="SUPFAM" id="SSF53448">
    <property type="entry name" value="Nucleotide-diphospho-sugar transferases"/>
    <property type="match status" value="1"/>
</dbReference>
<evidence type="ECO:0000256" key="2">
    <source>
        <dbReference type="ARBA" id="ARBA00022676"/>
    </source>
</evidence>
<feature type="transmembrane region" description="Helical" evidence="4">
    <location>
        <begin position="311"/>
        <end position="328"/>
    </location>
</feature>
<dbReference type="Gene3D" id="3.90.550.10">
    <property type="entry name" value="Spore Coat Polysaccharide Biosynthesis Protein SpsA, Chain A"/>
    <property type="match status" value="1"/>
</dbReference>
<feature type="transmembrane region" description="Helical" evidence="4">
    <location>
        <begin position="6"/>
        <end position="29"/>
    </location>
</feature>
<dbReference type="PANTHER" id="PTHR43630:SF1">
    <property type="entry name" value="POLY-BETA-1,6-N-ACETYL-D-GLUCOSAMINE SYNTHASE"/>
    <property type="match status" value="1"/>
</dbReference>
<dbReference type="Proteomes" id="UP000255024">
    <property type="component" value="Unassembled WGS sequence"/>
</dbReference>
<comment type="similarity">
    <text evidence="1">Belongs to the glycosyltransferase 2 family.</text>
</comment>
<dbReference type="InterPro" id="IPR001173">
    <property type="entry name" value="Glyco_trans_2-like"/>
</dbReference>
<evidence type="ECO:0000256" key="3">
    <source>
        <dbReference type="ARBA" id="ARBA00022679"/>
    </source>
</evidence>
<keyword evidence="4" id="KW-0472">Membrane</keyword>
<evidence type="ECO:0000313" key="7">
    <source>
        <dbReference type="Proteomes" id="UP000255024"/>
    </source>
</evidence>
<dbReference type="RefSeq" id="WP_115092619.1">
    <property type="nucleotide sequence ID" value="NZ_CP068107.1"/>
</dbReference>
<evidence type="ECO:0000313" key="6">
    <source>
        <dbReference type="EMBL" id="STZ70045.1"/>
    </source>
</evidence>
<keyword evidence="4" id="KW-1133">Transmembrane helix</keyword>
<dbReference type="AlphaFoldDB" id="A0A378U426"/>
<keyword evidence="7" id="KW-1185">Reference proteome</keyword>
<keyword evidence="4" id="KW-0812">Transmembrane</keyword>
<keyword evidence="2 6" id="KW-0328">Glycosyltransferase</keyword>
<sequence>MLTILFYILIGILLFHALYYVVLYSNIAFNSSLKSKANEQQLPVSVVVYIKDNEAELPQFLEAMLLQEYSSYELILVNNASEDESLPILEQFVAQHRFAKLVNVENNEAFWGNKKYALTLGIKTTSYDYLLFTEPKALPDSPHWIASMTALFTTKKQVVIAHTSLAKKKKSLSNKYERFQLFLHTLHNFIWTELGKPLYGNSLNQAYKKTLFYQVNGFIKEMKISQGEEQEFIRQIGTKSNTAITLAPESMNTLHQQPSWKSAFQLQRKNDLLFKRIGLFNQLKLRFYHFSVLVFYMLLTFLLLHLYQWEIVVGVFVFRYFISIFYFAKLLKNFNEKDLVWFIPFFEFTHILSGHYFAFKHFITRKKI</sequence>
<dbReference type="Pfam" id="PF00535">
    <property type="entry name" value="Glycos_transf_2"/>
    <property type="match status" value="1"/>
</dbReference>
<dbReference type="GO" id="GO:0016757">
    <property type="term" value="F:glycosyltransferase activity"/>
    <property type="evidence" value="ECO:0007669"/>
    <property type="project" value="UniProtKB-KW"/>
</dbReference>
<gene>
    <name evidence="6" type="primary">icaA</name>
    <name evidence="6" type="ORF">NCTC11179_03570</name>
</gene>
<dbReference type="EC" id="2.4.1.-" evidence="6"/>
<name>A0A378U426_MYROD</name>